<reference evidence="1" key="1">
    <citation type="submission" date="2023-02" db="EMBL/GenBank/DDBJ databases">
        <title>Draft Whole-Genome Sequences of competitive exclusion Lactobacillus salivarius strains for Poultry.</title>
        <authorList>
            <person name="Ma L.M."/>
            <person name="Lopez-Guerra N."/>
            <person name="Zhang G."/>
        </authorList>
    </citation>
    <scope>NUCLEOTIDE SEQUENCE</scope>
    <source>
        <strain evidence="1">Salm-9</strain>
    </source>
</reference>
<comment type="caution">
    <text evidence="1">The sequence shown here is derived from an EMBL/GenBank/DDBJ whole genome shotgun (WGS) entry which is preliminary data.</text>
</comment>
<sequence>MEYKTEISEYRKFCKKYYPKHYSLRFVDNNRSDLLKMFQIINLFEILKDYDVATNEQLIPLCKMILVTLFDLLLAIPAGNELFISACIRQLSEKLLELVYSEYCKQENLPKDKLLKLRYRVLWEDGIKKSTRYKNLQSSDKQLLDNINELFKIGSDTLHFKNDSSNTADYLEEIILNGARFSFKKLGQQIQKVHIFCIDLLPRILEIDFNKFSMNQKNEYINLVNYLKPKPFKANR</sequence>
<organism evidence="1 2">
    <name type="scientific">Ligilactobacillus salivarius</name>
    <dbReference type="NCBI Taxonomy" id="1624"/>
    <lineage>
        <taxon>Bacteria</taxon>
        <taxon>Bacillati</taxon>
        <taxon>Bacillota</taxon>
        <taxon>Bacilli</taxon>
        <taxon>Lactobacillales</taxon>
        <taxon>Lactobacillaceae</taxon>
        <taxon>Ligilactobacillus</taxon>
    </lineage>
</organism>
<dbReference type="AlphaFoldDB" id="A0AAW6PZJ1"/>
<dbReference type="EMBL" id="JARKHV010000002">
    <property type="protein sequence ID" value="MDF4186095.1"/>
    <property type="molecule type" value="Genomic_DNA"/>
</dbReference>
<evidence type="ECO:0000313" key="1">
    <source>
        <dbReference type="EMBL" id="MDF4186095.1"/>
    </source>
</evidence>
<protein>
    <submittedName>
        <fullName evidence="1">Uncharacterized protein</fullName>
    </submittedName>
</protein>
<dbReference type="RefSeq" id="WP_172399998.1">
    <property type="nucleotide sequence ID" value="NZ_JARKHV010000002.1"/>
</dbReference>
<name>A0AAW6PZJ1_9LACO</name>
<evidence type="ECO:0000313" key="2">
    <source>
        <dbReference type="Proteomes" id="UP001213566"/>
    </source>
</evidence>
<dbReference type="Proteomes" id="UP001213566">
    <property type="component" value="Unassembled WGS sequence"/>
</dbReference>
<gene>
    <name evidence="1" type="ORF">PV940_03475</name>
</gene>
<accession>A0AAW6PZJ1</accession>
<proteinExistence type="predicted"/>